<evidence type="ECO:0000313" key="2">
    <source>
        <dbReference type="EMBL" id="GAA1239886.1"/>
    </source>
</evidence>
<sequence>MGHDVLPATHGVAAHNVRVMFQRHLMRGVSRPNWGQVVVTDDPPEPTTGATTADGDEDDE</sequence>
<gene>
    <name evidence="2" type="ORF">GCM10009676_25800</name>
</gene>
<dbReference type="Proteomes" id="UP001500653">
    <property type="component" value="Unassembled WGS sequence"/>
</dbReference>
<organism evidence="2 3">
    <name type="scientific">Prauserella halophila</name>
    <dbReference type="NCBI Taxonomy" id="185641"/>
    <lineage>
        <taxon>Bacteria</taxon>
        <taxon>Bacillati</taxon>
        <taxon>Actinomycetota</taxon>
        <taxon>Actinomycetes</taxon>
        <taxon>Pseudonocardiales</taxon>
        <taxon>Pseudonocardiaceae</taxon>
        <taxon>Prauserella</taxon>
    </lineage>
</organism>
<protein>
    <submittedName>
        <fullName evidence="2">Uncharacterized protein</fullName>
    </submittedName>
</protein>
<keyword evidence="3" id="KW-1185">Reference proteome</keyword>
<feature type="region of interest" description="Disordered" evidence="1">
    <location>
        <begin position="34"/>
        <end position="60"/>
    </location>
</feature>
<name>A0ABN1WB76_9PSEU</name>
<proteinExistence type="predicted"/>
<evidence type="ECO:0000313" key="3">
    <source>
        <dbReference type="Proteomes" id="UP001500653"/>
    </source>
</evidence>
<evidence type="ECO:0000256" key="1">
    <source>
        <dbReference type="SAM" id="MobiDB-lite"/>
    </source>
</evidence>
<reference evidence="2 3" key="1">
    <citation type="journal article" date="2019" name="Int. J. Syst. Evol. Microbiol.">
        <title>The Global Catalogue of Microorganisms (GCM) 10K type strain sequencing project: providing services to taxonomists for standard genome sequencing and annotation.</title>
        <authorList>
            <consortium name="The Broad Institute Genomics Platform"/>
            <consortium name="The Broad Institute Genome Sequencing Center for Infectious Disease"/>
            <person name="Wu L."/>
            <person name="Ma J."/>
        </authorList>
    </citation>
    <scope>NUCLEOTIDE SEQUENCE [LARGE SCALE GENOMIC DNA]</scope>
    <source>
        <strain evidence="2 3">JCM 13023</strain>
    </source>
</reference>
<accession>A0ABN1WB76</accession>
<comment type="caution">
    <text evidence="2">The sequence shown here is derived from an EMBL/GenBank/DDBJ whole genome shotgun (WGS) entry which is preliminary data.</text>
</comment>
<dbReference type="EMBL" id="BAAALN010000006">
    <property type="protein sequence ID" value="GAA1239886.1"/>
    <property type="molecule type" value="Genomic_DNA"/>
</dbReference>